<name>A0A655PIC6_VIBCL</name>
<evidence type="ECO:0000313" key="1">
    <source>
        <dbReference type="EMBL" id="CSA14115.1"/>
    </source>
</evidence>
<accession>A0A655PIC6</accession>
<evidence type="ECO:0000313" key="2">
    <source>
        <dbReference type="Proteomes" id="UP000044806"/>
    </source>
</evidence>
<sequence length="189" mass="20608">MSMSCVAAVISVRRASLKPARIASSSSRITSIKRSVLARMCINAAISSRSCLYSSRIFSCSRPVSLCRRRSRIACACCSVRKYLPSRMPYCGSSHSGRAASVPARSSIAATLPRSQPRAIKPSFASAGVAARRISSMISSMLARASAKPSRMWARSRALRSSKIVRRVTTSRRWSTKHFSISFRLNSLG</sequence>
<dbReference type="EMBL" id="CWOW01000003">
    <property type="protein sequence ID" value="CSA14115.1"/>
    <property type="molecule type" value="Genomic_DNA"/>
</dbReference>
<proteinExistence type="predicted"/>
<organism evidence="1 2">
    <name type="scientific">Vibrio cholerae</name>
    <dbReference type="NCBI Taxonomy" id="666"/>
    <lineage>
        <taxon>Bacteria</taxon>
        <taxon>Pseudomonadati</taxon>
        <taxon>Pseudomonadota</taxon>
        <taxon>Gammaproteobacteria</taxon>
        <taxon>Vibrionales</taxon>
        <taxon>Vibrionaceae</taxon>
        <taxon>Vibrio</taxon>
    </lineage>
</organism>
<gene>
    <name evidence="1" type="ORF">ERS013165_00842</name>
</gene>
<dbReference type="Proteomes" id="UP000044806">
    <property type="component" value="Unassembled WGS sequence"/>
</dbReference>
<reference evidence="1 2" key="1">
    <citation type="submission" date="2015-07" db="EMBL/GenBank/DDBJ databases">
        <authorList>
            <consortium name="Pathogen Informatics"/>
        </authorList>
    </citation>
    <scope>NUCLEOTIDE SEQUENCE [LARGE SCALE GENOMIC DNA]</scope>
    <source>
        <strain evidence="1 2">A51</strain>
    </source>
</reference>
<protein>
    <submittedName>
        <fullName evidence="1">Uncharacterized protein</fullName>
    </submittedName>
</protein>
<dbReference type="AlphaFoldDB" id="A0A655PIC6"/>